<evidence type="ECO:0000313" key="1">
    <source>
        <dbReference type="EMBL" id="OBZ77564.1"/>
    </source>
</evidence>
<dbReference type="Proteomes" id="UP000092993">
    <property type="component" value="Unassembled WGS sequence"/>
</dbReference>
<accession>A0A1C7MRI4</accession>
<gene>
    <name evidence="1" type="ORF">A0H81_02239</name>
</gene>
<dbReference type="AlphaFoldDB" id="A0A1C7MRI4"/>
<proteinExistence type="predicted"/>
<protein>
    <submittedName>
        <fullName evidence="1">Uncharacterized protein</fullName>
    </submittedName>
</protein>
<keyword evidence="2" id="KW-1185">Reference proteome</keyword>
<reference evidence="1 2" key="1">
    <citation type="submission" date="2016-03" db="EMBL/GenBank/DDBJ databases">
        <title>Whole genome sequencing of Grifola frondosa 9006-11.</title>
        <authorList>
            <person name="Min B."/>
            <person name="Park H."/>
            <person name="Kim J.-G."/>
            <person name="Cho H."/>
            <person name="Oh Y.-L."/>
            <person name="Kong W.-S."/>
            <person name="Choi I.-G."/>
        </authorList>
    </citation>
    <scope>NUCLEOTIDE SEQUENCE [LARGE SCALE GENOMIC DNA]</scope>
    <source>
        <strain evidence="1 2">9006-11</strain>
    </source>
</reference>
<organism evidence="1 2">
    <name type="scientific">Grifola frondosa</name>
    <name type="common">Maitake</name>
    <name type="synonym">Polyporus frondosus</name>
    <dbReference type="NCBI Taxonomy" id="5627"/>
    <lineage>
        <taxon>Eukaryota</taxon>
        <taxon>Fungi</taxon>
        <taxon>Dikarya</taxon>
        <taxon>Basidiomycota</taxon>
        <taxon>Agaricomycotina</taxon>
        <taxon>Agaricomycetes</taxon>
        <taxon>Polyporales</taxon>
        <taxon>Grifolaceae</taxon>
        <taxon>Grifola</taxon>
    </lineage>
</organism>
<evidence type="ECO:0000313" key="2">
    <source>
        <dbReference type="Proteomes" id="UP000092993"/>
    </source>
</evidence>
<dbReference type="EMBL" id="LUGG01000002">
    <property type="protein sequence ID" value="OBZ77564.1"/>
    <property type="molecule type" value="Genomic_DNA"/>
</dbReference>
<sequence length="139" mass="16125">MKLDLRDSNLHHSIQRAFEKAKHSPIALEKRKIKYLSLIEEYVWFFSAGSYAQVALDALPNLDVAQQTLQQLSQSTAVLTLLRNFNSQPLIKSEPAPSVELPAPISQRDCLNPSLFCRKYWKWRTCRRTRYLFQLGPSF</sequence>
<name>A0A1C7MRI4_GRIFR</name>
<comment type="caution">
    <text evidence="1">The sequence shown here is derived from an EMBL/GenBank/DDBJ whole genome shotgun (WGS) entry which is preliminary data.</text>
</comment>